<name>A0A8H7VLW0_9FUNG</name>
<keyword evidence="2" id="KW-0812">Transmembrane</keyword>
<evidence type="ECO:0000313" key="4">
    <source>
        <dbReference type="Proteomes" id="UP000646827"/>
    </source>
</evidence>
<comment type="caution">
    <text evidence="3">The sequence shown here is derived from an EMBL/GenBank/DDBJ whole genome shotgun (WGS) entry which is preliminary data.</text>
</comment>
<evidence type="ECO:0000256" key="2">
    <source>
        <dbReference type="SAM" id="Phobius"/>
    </source>
</evidence>
<dbReference type="Proteomes" id="UP000646827">
    <property type="component" value="Unassembled WGS sequence"/>
</dbReference>
<protein>
    <submittedName>
        <fullName evidence="3">Uncharacterized protein</fullName>
    </submittedName>
</protein>
<proteinExistence type="predicted"/>
<keyword evidence="4" id="KW-1185">Reference proteome</keyword>
<keyword evidence="2" id="KW-0472">Membrane</keyword>
<evidence type="ECO:0000313" key="3">
    <source>
        <dbReference type="EMBL" id="KAG2223717.1"/>
    </source>
</evidence>
<sequence>MTGNGNTAATNKYTQHSLFKAVTKTYQYDPIFAAKEYETYVNTSGMDMTPPVLLHQFGLASPRHRHQQKRSNQASSSSVQKSMTTDKSTAATSNELLVSGPALAFIVVLTLGAFMF</sequence>
<gene>
    <name evidence="3" type="ORF">INT45_007295</name>
</gene>
<dbReference type="OrthoDB" id="2268842at2759"/>
<dbReference type="AlphaFoldDB" id="A0A8H7VLW0"/>
<feature type="compositionally biased region" description="Low complexity" evidence="1">
    <location>
        <begin position="70"/>
        <end position="82"/>
    </location>
</feature>
<accession>A0A8H7VLW0</accession>
<keyword evidence="2" id="KW-1133">Transmembrane helix</keyword>
<reference evidence="3 4" key="1">
    <citation type="submission" date="2020-12" db="EMBL/GenBank/DDBJ databases">
        <title>Metabolic potential, ecology and presence of endohyphal bacteria is reflected in genomic diversity of Mucoromycotina.</title>
        <authorList>
            <person name="Muszewska A."/>
            <person name="Okrasinska A."/>
            <person name="Steczkiewicz K."/>
            <person name="Drgas O."/>
            <person name="Orlowska M."/>
            <person name="Perlinska-Lenart U."/>
            <person name="Aleksandrzak-Piekarczyk T."/>
            <person name="Szatraj K."/>
            <person name="Zielenkiewicz U."/>
            <person name="Pilsyk S."/>
            <person name="Malc E."/>
            <person name="Mieczkowski P."/>
            <person name="Kruszewska J.S."/>
            <person name="Biernat P."/>
            <person name="Pawlowska J."/>
        </authorList>
    </citation>
    <scope>NUCLEOTIDE SEQUENCE [LARGE SCALE GENOMIC DNA]</scope>
    <source>
        <strain evidence="3 4">CBS 142.35</strain>
    </source>
</reference>
<organism evidence="3 4">
    <name type="scientific">Circinella minor</name>
    <dbReference type="NCBI Taxonomy" id="1195481"/>
    <lineage>
        <taxon>Eukaryota</taxon>
        <taxon>Fungi</taxon>
        <taxon>Fungi incertae sedis</taxon>
        <taxon>Mucoromycota</taxon>
        <taxon>Mucoromycotina</taxon>
        <taxon>Mucoromycetes</taxon>
        <taxon>Mucorales</taxon>
        <taxon>Lichtheimiaceae</taxon>
        <taxon>Circinella</taxon>
    </lineage>
</organism>
<dbReference type="EMBL" id="JAEPRB010000056">
    <property type="protein sequence ID" value="KAG2223717.1"/>
    <property type="molecule type" value="Genomic_DNA"/>
</dbReference>
<evidence type="ECO:0000256" key="1">
    <source>
        <dbReference type="SAM" id="MobiDB-lite"/>
    </source>
</evidence>
<feature type="transmembrane region" description="Helical" evidence="2">
    <location>
        <begin position="96"/>
        <end position="115"/>
    </location>
</feature>
<feature type="region of interest" description="Disordered" evidence="1">
    <location>
        <begin position="59"/>
        <end position="87"/>
    </location>
</feature>